<reference evidence="5 6" key="1">
    <citation type="submission" date="2017-05" db="EMBL/GenBank/DDBJ databases">
        <title>Chromobacterium violaceum GHPS1 isolated from Hydrocarbon polluted soil in French Guiana display an awesome secondary metabolite arsenal and a battery of drug and heavy-metal-resistance and detoxification of xenobiotics proteins.</title>
        <authorList>
            <person name="Belbahri L."/>
        </authorList>
    </citation>
    <scope>NUCLEOTIDE SEQUENCE [LARGE SCALE GENOMIC DNA]</scope>
    <source>
        <strain evidence="5 6">GHPS1</strain>
    </source>
</reference>
<gene>
    <name evidence="5" type="ORF">CBW21_11305</name>
</gene>
<protein>
    <recommendedName>
        <fullName evidence="4">Peptidase C58 YopT-type domain-containing protein</fullName>
    </recommendedName>
</protein>
<evidence type="ECO:0000313" key="5">
    <source>
        <dbReference type="EMBL" id="OVE48042.1"/>
    </source>
</evidence>
<evidence type="ECO:0000313" key="6">
    <source>
        <dbReference type="Proteomes" id="UP000196342"/>
    </source>
</evidence>
<evidence type="ECO:0000259" key="4">
    <source>
        <dbReference type="Pfam" id="PF03543"/>
    </source>
</evidence>
<evidence type="ECO:0000256" key="3">
    <source>
        <dbReference type="ARBA" id="ARBA00022807"/>
    </source>
</evidence>
<sequence length="351" mass="37864">MQSDNAPVNGLPGSEICKTRQIQGRTLRPSTPKDFVMRVHSPMIQTSGLSTLRQDATNASASALATRVRALGNTPVGAPGFQPAMVSRHGGGGLLDRMRMLLANPFEKTLNAQGGADQKLVFDQKLAVLTPCRADLAKLGLTDMKEGVCNGLSYAWAEEQLKTGNGANTLDWIARVAASDSLARGPRGDATPSALSQSRIPLLNQLKKMQDFQFSQFANTGSPKQDMSNYLQAVDGWGKRNGMDASVDILNPGATPAERQLCARLPAHDDGALVFRTTEHTMAMSSRGGTYSFFEPNYGMASFQDKHRFDDFVAAFLLAEGHKPPFMLTELKLDPGVPPAPTRMAELADIE</sequence>
<dbReference type="Pfam" id="PF03543">
    <property type="entry name" value="Peptidase_C58"/>
    <property type="match status" value="1"/>
</dbReference>
<organism evidence="5 6">
    <name type="scientific">Chromobacterium violaceum</name>
    <dbReference type="NCBI Taxonomy" id="536"/>
    <lineage>
        <taxon>Bacteria</taxon>
        <taxon>Pseudomonadati</taxon>
        <taxon>Pseudomonadota</taxon>
        <taxon>Betaproteobacteria</taxon>
        <taxon>Neisseriales</taxon>
        <taxon>Chromobacteriaceae</taxon>
        <taxon>Chromobacterium</taxon>
    </lineage>
</organism>
<evidence type="ECO:0000256" key="2">
    <source>
        <dbReference type="ARBA" id="ARBA00022801"/>
    </source>
</evidence>
<comment type="caution">
    <text evidence="5">The sequence shown here is derived from an EMBL/GenBank/DDBJ whole genome shotgun (WGS) entry which is preliminary data.</text>
</comment>
<accession>A0A202B9E3</accession>
<keyword evidence="2" id="KW-0378">Hydrolase</keyword>
<dbReference type="AlphaFoldDB" id="A0A202B9E3"/>
<dbReference type="GO" id="GO:0004197">
    <property type="term" value="F:cysteine-type endopeptidase activity"/>
    <property type="evidence" value="ECO:0007669"/>
    <property type="project" value="InterPro"/>
</dbReference>
<keyword evidence="3" id="KW-0788">Thiol protease</keyword>
<name>A0A202B9E3_CHRVL</name>
<dbReference type="GO" id="GO:0006508">
    <property type="term" value="P:proteolysis"/>
    <property type="evidence" value="ECO:0007669"/>
    <property type="project" value="UniProtKB-KW"/>
</dbReference>
<keyword evidence="6" id="KW-1185">Reference proteome</keyword>
<evidence type="ECO:0000256" key="1">
    <source>
        <dbReference type="ARBA" id="ARBA00022670"/>
    </source>
</evidence>
<dbReference type="InterPro" id="IPR006473">
    <property type="entry name" value="Peptidase_C58_Yopt"/>
</dbReference>
<dbReference type="EMBL" id="NHOO01000008">
    <property type="protein sequence ID" value="OVE48042.1"/>
    <property type="molecule type" value="Genomic_DNA"/>
</dbReference>
<keyword evidence="1" id="KW-0645">Protease</keyword>
<proteinExistence type="predicted"/>
<dbReference type="CDD" id="cd20499">
    <property type="entry name" value="HopN1-like"/>
    <property type="match status" value="1"/>
</dbReference>
<feature type="domain" description="Peptidase C58 YopT-type" evidence="4">
    <location>
        <begin position="133"/>
        <end position="333"/>
    </location>
</feature>
<dbReference type="Gene3D" id="3.90.70.20">
    <property type="match status" value="1"/>
</dbReference>
<dbReference type="Proteomes" id="UP000196342">
    <property type="component" value="Unassembled WGS sequence"/>
</dbReference>